<dbReference type="InterPro" id="IPR013780">
    <property type="entry name" value="Glyco_hydro_b"/>
</dbReference>
<evidence type="ECO:0000259" key="3">
    <source>
        <dbReference type="Pfam" id="PF21307"/>
    </source>
</evidence>
<dbReference type="EMBL" id="QTUC01000001">
    <property type="protein sequence ID" value="REF37750.1"/>
    <property type="molecule type" value="Genomic_DNA"/>
</dbReference>
<feature type="domain" description="Glycosyl hydrolase family 95 N-terminal" evidence="2">
    <location>
        <begin position="68"/>
        <end position="208"/>
    </location>
</feature>
<dbReference type="InterPro" id="IPR008928">
    <property type="entry name" value="6-hairpin_glycosidase_sf"/>
</dbReference>
<dbReference type="Pfam" id="PF21307">
    <property type="entry name" value="Glyco_hydro_95_C"/>
    <property type="match status" value="1"/>
</dbReference>
<proteinExistence type="predicted"/>
<sequence>MSRPVSGGHPAFSNPQGPTLWYSEPAGDDGDEALPIGNGQLGAMVFGGVVSERLRLSEKTMRWGQPSATLGDLFVHVHDAGIVVDDYRRDLDLGSAIARVEYVLDGVRYRREHLASHPARVIVSRFQASQPSKLSLTVEFRPSQKGVSVDVHDGRITARGASPTSGLRYETQVLVVAEDGALHDGEDSVTVWEARAVTVLVSAATDYVPGYPTYRGKDPHRRVTRRINTAAAQPYPTLRAVHVADHRRLFDRVALDVGQPAVTDVPTDQALATYDGVGPRARAVEALYFHYGRYLAIASSREGTPAVTPACGPHGSRATSGTLDLVDWPVHATNLTETALPLFDTVDGLGLVHRAGDVNRTPGWHPHGSPWECARRGHRRFLETAAWLCQHVWEHYEFSADQDFLRTEAYPVLATVAAIWLDILADGPSDEPSRTVPAHAQVWMSRWGVWDVLRHTLIANEVLDEDPEFRKRLVDTLDRFDPATRVGATSRAATVDPVDTQRSLRHPDPLLHLGTVPSAEVVLAAPEPDEPVTPIPRPRVPDDVDPTKAWHIDRWARLGHGDHAHRLVRDLLRELTPPNLMGGLSPFHAEGTVRVTAAMTHMLLQSQWSPDETVVHLLPALPTAWRHGRVSGLRARGGLTVDVAWRDSRPVHIELATRQAVTLRLRAQAFATLSYDVMDLATGRVAPHSREGDEVRLRADGGQVLRLTPTDGGGR</sequence>
<dbReference type="PANTHER" id="PTHR31084">
    <property type="entry name" value="ALPHA-L-FUCOSIDASE 2"/>
    <property type="match status" value="1"/>
</dbReference>
<dbReference type="InterPro" id="IPR054363">
    <property type="entry name" value="GH95_cat"/>
</dbReference>
<dbReference type="Proteomes" id="UP000256485">
    <property type="component" value="Unassembled WGS sequence"/>
</dbReference>
<evidence type="ECO:0000259" key="2">
    <source>
        <dbReference type="Pfam" id="PF14498"/>
    </source>
</evidence>
<gene>
    <name evidence="5" type="ORF">DFJ64_3206</name>
</gene>
<reference evidence="5 6" key="1">
    <citation type="submission" date="2018-08" db="EMBL/GenBank/DDBJ databases">
        <title>Sequencing the genomes of 1000 actinobacteria strains.</title>
        <authorList>
            <person name="Klenk H.-P."/>
        </authorList>
    </citation>
    <scope>NUCLEOTIDE SEQUENCE [LARGE SCALE GENOMIC DNA]</scope>
    <source>
        <strain evidence="5 6">DSM 22891</strain>
    </source>
</reference>
<accession>A0A3D9VC43</accession>
<evidence type="ECO:0000256" key="1">
    <source>
        <dbReference type="SAM" id="MobiDB-lite"/>
    </source>
</evidence>
<organism evidence="5 6">
    <name type="scientific">Thermasporomyces composti</name>
    <dbReference type="NCBI Taxonomy" id="696763"/>
    <lineage>
        <taxon>Bacteria</taxon>
        <taxon>Bacillati</taxon>
        <taxon>Actinomycetota</taxon>
        <taxon>Actinomycetes</taxon>
        <taxon>Propionibacteriales</taxon>
        <taxon>Nocardioidaceae</taxon>
        <taxon>Thermasporomyces</taxon>
    </lineage>
</organism>
<feature type="domain" description="Glycosyl hydrolase family 95 catalytic" evidence="4">
    <location>
        <begin position="328"/>
        <end position="603"/>
    </location>
</feature>
<feature type="domain" description="Glycosyl hydrolase family 95 N-terminal" evidence="2">
    <location>
        <begin position="20"/>
        <end position="66"/>
    </location>
</feature>
<feature type="domain" description="Glycosyl hydrolase family 95 catalytic" evidence="4">
    <location>
        <begin position="235"/>
        <end position="304"/>
    </location>
</feature>
<protein>
    <submittedName>
        <fullName evidence="5">Alpha-L-fucosidase 2</fullName>
    </submittedName>
</protein>
<dbReference type="Pfam" id="PF22124">
    <property type="entry name" value="Glyco_hydro_95_cat"/>
    <property type="match status" value="2"/>
</dbReference>
<dbReference type="Gene3D" id="2.60.40.1180">
    <property type="entry name" value="Golgi alpha-mannosidase II"/>
    <property type="match status" value="1"/>
</dbReference>
<dbReference type="PANTHER" id="PTHR31084:SF0">
    <property type="entry name" value="ALPHA-L-FUCOSIDASE 2"/>
    <property type="match status" value="1"/>
</dbReference>
<dbReference type="GO" id="GO:0004560">
    <property type="term" value="F:alpha-L-fucosidase activity"/>
    <property type="evidence" value="ECO:0007669"/>
    <property type="project" value="TreeGrafter"/>
</dbReference>
<dbReference type="Pfam" id="PF14498">
    <property type="entry name" value="Glyco_hyd_65N_2"/>
    <property type="match status" value="2"/>
</dbReference>
<dbReference type="GO" id="GO:0005975">
    <property type="term" value="P:carbohydrate metabolic process"/>
    <property type="evidence" value="ECO:0007669"/>
    <property type="project" value="InterPro"/>
</dbReference>
<feature type="domain" description="Alpha fucosidase A-like C-terminal" evidence="3">
    <location>
        <begin position="612"/>
        <end position="703"/>
    </location>
</feature>
<feature type="region of interest" description="Disordered" evidence="1">
    <location>
        <begin position="1"/>
        <end position="29"/>
    </location>
</feature>
<evidence type="ECO:0000313" key="5">
    <source>
        <dbReference type="EMBL" id="REF37750.1"/>
    </source>
</evidence>
<evidence type="ECO:0000313" key="6">
    <source>
        <dbReference type="Proteomes" id="UP000256485"/>
    </source>
</evidence>
<dbReference type="SUPFAM" id="SSF48208">
    <property type="entry name" value="Six-hairpin glycosidases"/>
    <property type="match status" value="1"/>
</dbReference>
<evidence type="ECO:0000259" key="4">
    <source>
        <dbReference type="Pfam" id="PF22124"/>
    </source>
</evidence>
<comment type="caution">
    <text evidence="5">The sequence shown here is derived from an EMBL/GenBank/DDBJ whole genome shotgun (WGS) entry which is preliminary data.</text>
</comment>
<dbReference type="InterPro" id="IPR027414">
    <property type="entry name" value="GH95_N_dom"/>
</dbReference>
<keyword evidence="6" id="KW-1185">Reference proteome</keyword>
<dbReference type="Gene3D" id="2.70.98.50">
    <property type="entry name" value="putative glycoside hydrolase family protein from bacillus halodurans"/>
    <property type="match status" value="1"/>
</dbReference>
<dbReference type="RefSeq" id="WP_245941168.1">
    <property type="nucleotide sequence ID" value="NZ_QTUC01000001.1"/>
</dbReference>
<dbReference type="InterPro" id="IPR049053">
    <property type="entry name" value="AFCA-like_C"/>
</dbReference>
<dbReference type="AlphaFoldDB" id="A0A3D9VC43"/>
<name>A0A3D9VC43_THECX</name>